<dbReference type="EMBL" id="JNFP01000020">
    <property type="protein sequence ID" value="KIA63564.1"/>
    <property type="molecule type" value="Genomic_DNA"/>
</dbReference>
<protein>
    <recommendedName>
        <fullName evidence="5">Transmembrane protein</fullName>
    </recommendedName>
</protein>
<dbReference type="RefSeq" id="WP_043672094.1">
    <property type="nucleotide sequence ID" value="NZ_BDCI01000043.1"/>
</dbReference>
<evidence type="ECO:0000256" key="2">
    <source>
        <dbReference type="SAM" id="Phobius"/>
    </source>
</evidence>
<feature type="transmembrane region" description="Helical" evidence="2">
    <location>
        <begin position="72"/>
        <end position="92"/>
    </location>
</feature>
<feature type="transmembrane region" description="Helical" evidence="2">
    <location>
        <begin position="42"/>
        <end position="66"/>
    </location>
</feature>
<evidence type="ECO:0008006" key="5">
    <source>
        <dbReference type="Google" id="ProtNLM"/>
    </source>
</evidence>
<accession>A0ABR4ZE38</accession>
<organism evidence="3 4">
    <name type="scientific">Nocardia vulneris</name>
    <dbReference type="NCBI Taxonomy" id="1141657"/>
    <lineage>
        <taxon>Bacteria</taxon>
        <taxon>Bacillati</taxon>
        <taxon>Actinomycetota</taxon>
        <taxon>Actinomycetes</taxon>
        <taxon>Mycobacteriales</taxon>
        <taxon>Nocardiaceae</taxon>
        <taxon>Nocardia</taxon>
    </lineage>
</organism>
<comment type="caution">
    <text evidence="3">The sequence shown here is derived from an EMBL/GenBank/DDBJ whole genome shotgun (WGS) entry which is preliminary data.</text>
</comment>
<feature type="region of interest" description="Disordered" evidence="1">
    <location>
        <begin position="1"/>
        <end position="20"/>
    </location>
</feature>
<reference evidence="3 4" key="1">
    <citation type="journal article" date="2014" name="Int. J. Syst. Evol. Microbiol.">
        <title>Nocardia vulneris sp. nov., isolated from wounds of human patients in North America.</title>
        <authorList>
            <person name="Lasker B.A."/>
            <person name="Bell M."/>
            <person name="Klenk H.P."/>
            <person name="Sproer C."/>
            <person name="Schumann C."/>
            <person name="Schumann P."/>
            <person name="Brown J.M."/>
        </authorList>
    </citation>
    <scope>NUCLEOTIDE SEQUENCE [LARGE SCALE GENOMIC DNA]</scope>
    <source>
        <strain evidence="3 4">W9851</strain>
    </source>
</reference>
<evidence type="ECO:0000313" key="3">
    <source>
        <dbReference type="EMBL" id="KIA63564.1"/>
    </source>
</evidence>
<gene>
    <name evidence="3" type="ORF">FG87_18670</name>
</gene>
<proteinExistence type="predicted"/>
<name>A0ABR4ZE38_9NOCA</name>
<keyword evidence="2" id="KW-1133">Transmembrane helix</keyword>
<keyword evidence="2" id="KW-0812">Transmembrane</keyword>
<evidence type="ECO:0000256" key="1">
    <source>
        <dbReference type="SAM" id="MobiDB-lite"/>
    </source>
</evidence>
<sequence>MPLLTPDPVRSDAAVAGPAPAPAPFAPMPAPRGRVLGRRRTWHGFGVSVLALVITAGVVALCLALPAQAPLVVAVLGILTLTPPATLAVTVCRHRRPNA</sequence>
<keyword evidence="2" id="KW-0472">Membrane</keyword>
<dbReference type="Proteomes" id="UP000031364">
    <property type="component" value="Unassembled WGS sequence"/>
</dbReference>
<evidence type="ECO:0000313" key="4">
    <source>
        <dbReference type="Proteomes" id="UP000031364"/>
    </source>
</evidence>
<keyword evidence="4" id="KW-1185">Reference proteome</keyword>